<keyword evidence="1" id="KW-0175">Coiled coil</keyword>
<evidence type="ECO:0008006" key="4">
    <source>
        <dbReference type="Google" id="ProtNLM"/>
    </source>
</evidence>
<dbReference type="EMBL" id="OENF01000040">
    <property type="protein sequence ID" value="SOS75687.1"/>
    <property type="molecule type" value="Genomic_DNA"/>
</dbReference>
<evidence type="ECO:0000313" key="2">
    <source>
        <dbReference type="EMBL" id="SOS75687.1"/>
    </source>
</evidence>
<evidence type="ECO:0000313" key="3">
    <source>
        <dbReference type="Proteomes" id="UP000234211"/>
    </source>
</evidence>
<name>A0A2H1YKS6_9FLAO</name>
<proteinExistence type="predicted"/>
<reference evidence="3" key="1">
    <citation type="submission" date="2017-11" db="EMBL/GenBank/DDBJ databases">
        <authorList>
            <person name="Duchaud E."/>
        </authorList>
    </citation>
    <scope>NUCLEOTIDE SEQUENCE [LARGE SCALE GENOMIC DNA]</scope>
    <source>
        <strain evidence="3">Tenacibaculum sp. TNO020</strain>
    </source>
</reference>
<accession>A0A2H1YKS6</accession>
<protein>
    <recommendedName>
        <fullName evidence="4">Thioredoxin domain-containing protein</fullName>
    </recommendedName>
</protein>
<dbReference type="AlphaFoldDB" id="A0A2H1YKS6"/>
<keyword evidence="3" id="KW-1185">Reference proteome</keyword>
<evidence type="ECO:0000256" key="1">
    <source>
        <dbReference type="SAM" id="Coils"/>
    </source>
</evidence>
<sequence length="486" mass="57315">MILLINSFNNELTTILYRDVYFCTLYLYKDNHKNMTKYLASLLLILFIGCNESETIKRTYFGGKIINPKVSYIILSDNYNFKDTIYLKKDNSFLASYKSFKKGLYKFQHGPEYQDVYLEPKDSLLLRLNTWDFDESLVFSGIDAERNNLLIEAFLQTEQDNKDFLSLYNLNQQEFLSEIKTVIKKKEQRIEDYKKNSKTFSNDFSEILKIALLYPIYTNLEEYAIRNFNKKNPQKLVDSYFEYRKNTNTKKDSLIFFSPYYGFVVDKFYNDVYLEKGKTANFIVDLLNNIDANVGSEEIKNKLLYHTVIRHFFNEPNQQNKEQVFFTFFKLNSNIEHKKNIQRLINDLKLLKTGDKLPDFTVINASEEQQSILKIIKDKNVVILFKDYKYESNDAGWLSSRTNYLIKNNPKATFIIINLCDKKNNYTKDIDVKHQYTLPKKSPVYNFSSSNFPRIVLVDKKGVIKNGYTSLSSNKVNNQISNLQKK</sequence>
<gene>
    <name evidence="2" type="ORF">TNO020_50090</name>
</gene>
<feature type="coiled-coil region" evidence="1">
    <location>
        <begin position="176"/>
        <end position="203"/>
    </location>
</feature>
<organism evidence="2 3">
    <name type="scientific">Tenacibaculum piscium</name>
    <dbReference type="NCBI Taxonomy" id="1458515"/>
    <lineage>
        <taxon>Bacteria</taxon>
        <taxon>Pseudomonadati</taxon>
        <taxon>Bacteroidota</taxon>
        <taxon>Flavobacteriia</taxon>
        <taxon>Flavobacteriales</taxon>
        <taxon>Flavobacteriaceae</taxon>
        <taxon>Tenacibaculum</taxon>
    </lineage>
</organism>
<dbReference type="Proteomes" id="UP000234211">
    <property type="component" value="Unassembled WGS sequence"/>
</dbReference>